<name>A0AAD6ERB1_9POAL</name>
<dbReference type="Pfam" id="PF02458">
    <property type="entry name" value="Transferase"/>
    <property type="match status" value="1"/>
</dbReference>
<gene>
    <name evidence="4" type="ORF">LUZ61_001891</name>
</gene>
<dbReference type="GO" id="GO:0016747">
    <property type="term" value="F:acyltransferase activity, transferring groups other than amino-acyl groups"/>
    <property type="evidence" value="ECO:0007669"/>
    <property type="project" value="TreeGrafter"/>
</dbReference>
<evidence type="ECO:0000256" key="2">
    <source>
        <dbReference type="ARBA" id="ARBA00022679"/>
    </source>
</evidence>
<keyword evidence="5" id="KW-1185">Reference proteome</keyword>
<dbReference type="Proteomes" id="UP001210211">
    <property type="component" value="Unassembled WGS sequence"/>
</dbReference>
<evidence type="ECO:0000313" key="4">
    <source>
        <dbReference type="EMBL" id="KAJ3698186.1"/>
    </source>
</evidence>
<protein>
    <submittedName>
        <fullName evidence="4">Uncharacterized protein</fullName>
    </submittedName>
</protein>
<dbReference type="Gene3D" id="3.30.559.10">
    <property type="entry name" value="Chloramphenicol acetyltransferase-like domain"/>
    <property type="match status" value="1"/>
</dbReference>
<evidence type="ECO:0000256" key="1">
    <source>
        <dbReference type="ARBA" id="ARBA00009861"/>
    </source>
</evidence>
<dbReference type="InterPro" id="IPR023213">
    <property type="entry name" value="CAT-like_dom_sf"/>
</dbReference>
<proteinExistence type="inferred from homology"/>
<sequence length="202" mass="22748">MSAYLWKLLATATGELDTTCRLAWLVDGRTRLGSKYKDAMRGYLGNVISYTWREERVDEIKKQSLAYGARLAKEAIEEVACEERFEQLVDWMEEHKDAGKWTETVGVGLGAPTIVVSSLMSFRVELDFGFGAPVMTLPWIRPGRLGSCQFTIVRNPKKDGSLFVSARLWPRLAEVIEQDSERVFRPVTAESLGFVPAPVSRL</sequence>
<dbReference type="PANTHER" id="PTHR31642">
    <property type="entry name" value="TRICHOTHECENE 3-O-ACETYLTRANSFERASE"/>
    <property type="match status" value="1"/>
</dbReference>
<evidence type="ECO:0000313" key="5">
    <source>
        <dbReference type="Proteomes" id="UP001210211"/>
    </source>
</evidence>
<keyword evidence="2" id="KW-0808">Transferase</keyword>
<reference evidence="4 5" key="1">
    <citation type="journal article" date="2022" name="Cell">
        <title>Repeat-based holocentromeres influence genome architecture and karyotype evolution.</title>
        <authorList>
            <person name="Hofstatter P.G."/>
            <person name="Thangavel G."/>
            <person name="Lux T."/>
            <person name="Neumann P."/>
            <person name="Vondrak T."/>
            <person name="Novak P."/>
            <person name="Zhang M."/>
            <person name="Costa L."/>
            <person name="Castellani M."/>
            <person name="Scott A."/>
            <person name="Toegelov H."/>
            <person name="Fuchs J."/>
            <person name="Mata-Sucre Y."/>
            <person name="Dias Y."/>
            <person name="Vanzela A.L.L."/>
            <person name="Huettel B."/>
            <person name="Almeida C.C.S."/>
            <person name="Simkova H."/>
            <person name="Souza G."/>
            <person name="Pedrosa-Harand A."/>
            <person name="Macas J."/>
            <person name="Mayer K.F.X."/>
            <person name="Houben A."/>
            <person name="Marques A."/>
        </authorList>
    </citation>
    <scope>NUCLEOTIDE SEQUENCE [LARGE SCALE GENOMIC DNA]</scope>
    <source>
        <strain evidence="4">RhyTen1mFocal</strain>
    </source>
</reference>
<dbReference type="EMBL" id="JAMRDG010000001">
    <property type="protein sequence ID" value="KAJ3698186.1"/>
    <property type="molecule type" value="Genomic_DNA"/>
</dbReference>
<evidence type="ECO:0000256" key="3">
    <source>
        <dbReference type="ARBA" id="ARBA00023315"/>
    </source>
</evidence>
<comment type="similarity">
    <text evidence="1">Belongs to the plant acyltransferase family.</text>
</comment>
<dbReference type="AlphaFoldDB" id="A0AAD6ERB1"/>
<organism evidence="4 5">
    <name type="scientific">Rhynchospora tenuis</name>
    <dbReference type="NCBI Taxonomy" id="198213"/>
    <lineage>
        <taxon>Eukaryota</taxon>
        <taxon>Viridiplantae</taxon>
        <taxon>Streptophyta</taxon>
        <taxon>Embryophyta</taxon>
        <taxon>Tracheophyta</taxon>
        <taxon>Spermatophyta</taxon>
        <taxon>Magnoliopsida</taxon>
        <taxon>Liliopsida</taxon>
        <taxon>Poales</taxon>
        <taxon>Cyperaceae</taxon>
        <taxon>Cyperoideae</taxon>
        <taxon>Rhynchosporeae</taxon>
        <taxon>Rhynchospora</taxon>
    </lineage>
</organism>
<keyword evidence="3" id="KW-0012">Acyltransferase</keyword>
<comment type="caution">
    <text evidence="4">The sequence shown here is derived from an EMBL/GenBank/DDBJ whole genome shotgun (WGS) entry which is preliminary data.</text>
</comment>
<dbReference type="InterPro" id="IPR050317">
    <property type="entry name" value="Plant_Fungal_Acyltransferase"/>
</dbReference>
<accession>A0AAD6ERB1</accession>
<dbReference type="PANTHER" id="PTHR31642:SF237">
    <property type="entry name" value="OS06G0151100 PROTEIN"/>
    <property type="match status" value="1"/>
</dbReference>